<reference evidence="2" key="1">
    <citation type="submission" date="2020-05" db="UniProtKB">
        <authorList>
            <consortium name="EnsemblMetazoa"/>
        </authorList>
    </citation>
    <scope>IDENTIFICATION</scope>
    <source>
        <strain evidence="2">Jacobina</strain>
    </source>
</reference>
<evidence type="ECO:0000313" key="3">
    <source>
        <dbReference type="Proteomes" id="UP000092461"/>
    </source>
</evidence>
<dbReference type="AlphaFoldDB" id="A0A1B0CFB0"/>
<protein>
    <submittedName>
        <fullName evidence="2">Uncharacterized protein</fullName>
    </submittedName>
</protein>
<evidence type="ECO:0000256" key="1">
    <source>
        <dbReference type="SAM" id="MobiDB-lite"/>
    </source>
</evidence>
<dbReference type="EnsemblMetazoa" id="LLOJ003031-RA">
    <property type="protein sequence ID" value="LLOJ003031-PA"/>
    <property type="gene ID" value="LLOJ003031"/>
</dbReference>
<feature type="region of interest" description="Disordered" evidence="1">
    <location>
        <begin position="1"/>
        <end position="50"/>
    </location>
</feature>
<dbReference type="EMBL" id="AJWK01009885">
    <property type="status" value="NOT_ANNOTATED_CDS"/>
    <property type="molecule type" value="Genomic_DNA"/>
</dbReference>
<name>A0A1B0CFB0_LUTLO</name>
<keyword evidence="3" id="KW-1185">Reference proteome</keyword>
<dbReference type="Proteomes" id="UP000092461">
    <property type="component" value="Unassembled WGS sequence"/>
</dbReference>
<dbReference type="VEuPathDB" id="VectorBase:LLOJ003031"/>
<proteinExistence type="predicted"/>
<sequence>MTLISKNGAIPRNQNRQQQPQMQQQQSSSSGTSSSSVSPENMNRGPMQPAARTLLYSELFHAEVQRKRNAARAATMEQHIRAIFVDFDDTS</sequence>
<evidence type="ECO:0000313" key="2">
    <source>
        <dbReference type="EnsemblMetazoa" id="LLOJ003031-PA"/>
    </source>
</evidence>
<organism evidence="2 3">
    <name type="scientific">Lutzomyia longipalpis</name>
    <name type="common">Sand fly</name>
    <dbReference type="NCBI Taxonomy" id="7200"/>
    <lineage>
        <taxon>Eukaryota</taxon>
        <taxon>Metazoa</taxon>
        <taxon>Ecdysozoa</taxon>
        <taxon>Arthropoda</taxon>
        <taxon>Hexapoda</taxon>
        <taxon>Insecta</taxon>
        <taxon>Pterygota</taxon>
        <taxon>Neoptera</taxon>
        <taxon>Endopterygota</taxon>
        <taxon>Diptera</taxon>
        <taxon>Nematocera</taxon>
        <taxon>Psychodoidea</taxon>
        <taxon>Psychodidae</taxon>
        <taxon>Lutzomyia</taxon>
        <taxon>Lutzomyia</taxon>
    </lineage>
</organism>
<feature type="compositionally biased region" description="Low complexity" evidence="1">
    <location>
        <begin position="14"/>
        <end position="38"/>
    </location>
</feature>
<accession>A0A1B0CFB0</accession>
<dbReference type="EMBL" id="AJWK01009884">
    <property type="status" value="NOT_ANNOTATED_CDS"/>
    <property type="molecule type" value="Genomic_DNA"/>
</dbReference>
<dbReference type="VEuPathDB" id="VectorBase:LLONM1_002808"/>